<dbReference type="EMBL" id="MU839027">
    <property type="protein sequence ID" value="KAK1763452.1"/>
    <property type="molecule type" value="Genomic_DNA"/>
</dbReference>
<evidence type="ECO:0000313" key="2">
    <source>
        <dbReference type="EMBL" id="KAK1763452.1"/>
    </source>
</evidence>
<dbReference type="AlphaFoldDB" id="A0AAJ0FDN7"/>
<name>A0AAJ0FDN7_9PEZI</name>
<sequence>MLSSFQPFEQQTAALPNYQNDLLTALSSYSASGRVENDTRGLSNNLAGPRRLSLQGHPSLTETTPPRYDSLFLNIENETTISQMQLKFLLSTACSTIEPSQSIYQKNFTSSRSVAGIVGHPQQVIVAVPRESMQQIALFSLQPPSGHTLDWGPIAIIRVQPQKGSQKGESFWGESVPADLESFLPRCGGLHFAAIAGPPAYLDGSILRVVESETTQKLRSPADRRYPCLVEQTHLPRFMATFDKVRPMG</sequence>
<comment type="caution">
    <text evidence="2">The sequence shown here is derived from an EMBL/GenBank/DDBJ whole genome shotgun (WGS) entry which is preliminary data.</text>
</comment>
<accession>A0AAJ0FDN7</accession>
<gene>
    <name evidence="2" type="ORF">QBC33DRAFT_518605</name>
</gene>
<dbReference type="GeneID" id="85309440"/>
<organism evidence="2 3">
    <name type="scientific">Phialemonium atrogriseum</name>
    <dbReference type="NCBI Taxonomy" id="1093897"/>
    <lineage>
        <taxon>Eukaryota</taxon>
        <taxon>Fungi</taxon>
        <taxon>Dikarya</taxon>
        <taxon>Ascomycota</taxon>
        <taxon>Pezizomycotina</taxon>
        <taxon>Sordariomycetes</taxon>
        <taxon>Sordariomycetidae</taxon>
        <taxon>Cephalothecales</taxon>
        <taxon>Cephalothecaceae</taxon>
        <taxon>Phialemonium</taxon>
    </lineage>
</organism>
<evidence type="ECO:0000256" key="1">
    <source>
        <dbReference type="SAM" id="MobiDB-lite"/>
    </source>
</evidence>
<dbReference type="Proteomes" id="UP001244011">
    <property type="component" value="Unassembled WGS sequence"/>
</dbReference>
<evidence type="ECO:0000313" key="3">
    <source>
        <dbReference type="Proteomes" id="UP001244011"/>
    </source>
</evidence>
<reference evidence="2" key="1">
    <citation type="submission" date="2023-06" db="EMBL/GenBank/DDBJ databases">
        <title>Genome-scale phylogeny and comparative genomics of the fungal order Sordariales.</title>
        <authorList>
            <consortium name="Lawrence Berkeley National Laboratory"/>
            <person name="Hensen N."/>
            <person name="Bonometti L."/>
            <person name="Westerberg I."/>
            <person name="Brannstrom I.O."/>
            <person name="Guillou S."/>
            <person name="Cros-Aarteil S."/>
            <person name="Calhoun S."/>
            <person name="Haridas S."/>
            <person name="Kuo A."/>
            <person name="Mondo S."/>
            <person name="Pangilinan J."/>
            <person name="Riley R."/>
            <person name="Labutti K."/>
            <person name="Andreopoulos B."/>
            <person name="Lipzen A."/>
            <person name="Chen C."/>
            <person name="Yanf M."/>
            <person name="Daum C."/>
            <person name="Ng V."/>
            <person name="Clum A."/>
            <person name="Steindorff A."/>
            <person name="Ohm R."/>
            <person name="Martin F."/>
            <person name="Silar P."/>
            <person name="Natvig D."/>
            <person name="Lalanne C."/>
            <person name="Gautier V."/>
            <person name="Ament-Velasquez S.L."/>
            <person name="Kruys A."/>
            <person name="Hutchinson M.I."/>
            <person name="Powell A.J."/>
            <person name="Barry K."/>
            <person name="Miller A.N."/>
            <person name="Grigoriev I.V."/>
            <person name="Debuchy R."/>
            <person name="Gladieux P."/>
            <person name="Thoren M.H."/>
            <person name="Johannesson H."/>
        </authorList>
    </citation>
    <scope>NUCLEOTIDE SEQUENCE</scope>
    <source>
        <strain evidence="2">8032-3</strain>
    </source>
</reference>
<dbReference type="RefSeq" id="XP_060279665.1">
    <property type="nucleotide sequence ID" value="XM_060426253.1"/>
</dbReference>
<protein>
    <submittedName>
        <fullName evidence="2">Uncharacterized protein</fullName>
    </submittedName>
</protein>
<proteinExistence type="predicted"/>
<keyword evidence="3" id="KW-1185">Reference proteome</keyword>
<feature type="region of interest" description="Disordered" evidence="1">
    <location>
        <begin position="34"/>
        <end position="65"/>
    </location>
</feature>